<dbReference type="GO" id="GO:0055085">
    <property type="term" value="P:transmembrane transport"/>
    <property type="evidence" value="ECO:0007669"/>
    <property type="project" value="InterPro"/>
</dbReference>
<evidence type="ECO:0000259" key="9">
    <source>
        <dbReference type="PROSITE" id="PS50928"/>
    </source>
</evidence>
<dbReference type="SUPFAM" id="SSF161098">
    <property type="entry name" value="MetI-like"/>
    <property type="match status" value="1"/>
</dbReference>
<keyword evidence="6 7" id="KW-0472">Membrane</keyword>
<dbReference type="RefSeq" id="WP_175370956.1">
    <property type="nucleotide sequence ID" value="NZ_JABWCS010000200.1"/>
</dbReference>
<comment type="subcellular location">
    <subcellularLocation>
        <location evidence="1 7">Cell membrane</location>
        <topology evidence="1 7">Multi-pass membrane protein</topology>
    </subcellularLocation>
</comment>
<proteinExistence type="inferred from homology"/>
<dbReference type="GO" id="GO:0005886">
    <property type="term" value="C:plasma membrane"/>
    <property type="evidence" value="ECO:0007669"/>
    <property type="project" value="UniProtKB-SubCell"/>
</dbReference>
<feature type="region of interest" description="Disordered" evidence="8">
    <location>
        <begin position="1"/>
        <end position="20"/>
    </location>
</feature>
<feature type="transmembrane region" description="Helical" evidence="7">
    <location>
        <begin position="89"/>
        <end position="115"/>
    </location>
</feature>
<dbReference type="InterPro" id="IPR000515">
    <property type="entry name" value="MetI-like"/>
</dbReference>
<feature type="transmembrane region" description="Helical" evidence="7">
    <location>
        <begin position="122"/>
        <end position="142"/>
    </location>
</feature>
<keyword evidence="11" id="KW-1185">Reference proteome</keyword>
<evidence type="ECO:0000256" key="2">
    <source>
        <dbReference type="ARBA" id="ARBA00022448"/>
    </source>
</evidence>
<reference evidence="10" key="1">
    <citation type="submission" date="2020-06" db="EMBL/GenBank/DDBJ databases">
        <title>Paenibacillus sp. nov., isolated from soil.</title>
        <authorList>
            <person name="Seo Y.L."/>
        </authorList>
    </citation>
    <scope>NUCLEOTIDE SEQUENCE [LARGE SCALE GENOMIC DNA]</scope>
    <source>
        <strain evidence="10">JW14</strain>
    </source>
</reference>
<evidence type="ECO:0000256" key="3">
    <source>
        <dbReference type="ARBA" id="ARBA00022475"/>
    </source>
</evidence>
<feature type="transmembrane region" description="Helical" evidence="7">
    <location>
        <begin position="29"/>
        <end position="50"/>
    </location>
</feature>
<dbReference type="PANTHER" id="PTHR43744">
    <property type="entry name" value="ABC TRANSPORTER PERMEASE PROTEIN MG189-RELATED-RELATED"/>
    <property type="match status" value="1"/>
</dbReference>
<dbReference type="InterPro" id="IPR035906">
    <property type="entry name" value="MetI-like_sf"/>
</dbReference>
<keyword evidence="2 7" id="KW-0813">Transport</keyword>
<dbReference type="AlphaFoldDB" id="A0A850EQQ4"/>
<dbReference type="Proteomes" id="UP000564806">
    <property type="component" value="Unassembled WGS sequence"/>
</dbReference>
<keyword evidence="3" id="KW-1003">Cell membrane</keyword>
<feature type="domain" description="ABC transmembrane type-1" evidence="9">
    <location>
        <begin position="90"/>
        <end position="281"/>
    </location>
</feature>
<feature type="transmembrane region" description="Helical" evidence="7">
    <location>
        <begin position="162"/>
        <end position="181"/>
    </location>
</feature>
<evidence type="ECO:0000313" key="11">
    <source>
        <dbReference type="Proteomes" id="UP000564806"/>
    </source>
</evidence>
<dbReference type="CDD" id="cd06261">
    <property type="entry name" value="TM_PBP2"/>
    <property type="match status" value="1"/>
</dbReference>
<dbReference type="EMBL" id="JABWCS010000200">
    <property type="protein sequence ID" value="NUU60371.1"/>
    <property type="molecule type" value="Genomic_DNA"/>
</dbReference>
<dbReference type="PROSITE" id="PS50928">
    <property type="entry name" value="ABC_TM1"/>
    <property type="match status" value="1"/>
</dbReference>
<protein>
    <submittedName>
        <fullName evidence="10">Carbohydrate ABC transporter permease</fullName>
    </submittedName>
</protein>
<evidence type="ECO:0000256" key="6">
    <source>
        <dbReference type="ARBA" id="ARBA00023136"/>
    </source>
</evidence>
<evidence type="ECO:0000256" key="5">
    <source>
        <dbReference type="ARBA" id="ARBA00022989"/>
    </source>
</evidence>
<evidence type="ECO:0000313" key="10">
    <source>
        <dbReference type="EMBL" id="NUU60371.1"/>
    </source>
</evidence>
<dbReference type="Pfam" id="PF00528">
    <property type="entry name" value="BPD_transp_1"/>
    <property type="match status" value="1"/>
</dbReference>
<organism evidence="10 11">
    <name type="scientific">Paenibacillus agri</name>
    <dbReference type="NCBI Taxonomy" id="2744309"/>
    <lineage>
        <taxon>Bacteria</taxon>
        <taxon>Bacillati</taxon>
        <taxon>Bacillota</taxon>
        <taxon>Bacilli</taxon>
        <taxon>Bacillales</taxon>
        <taxon>Paenibacillaceae</taxon>
        <taxon>Paenibacillus</taxon>
    </lineage>
</organism>
<feature type="transmembrane region" description="Helical" evidence="7">
    <location>
        <begin position="260"/>
        <end position="281"/>
    </location>
</feature>
<comment type="similarity">
    <text evidence="7">Belongs to the binding-protein-dependent transport system permease family.</text>
</comment>
<keyword evidence="4 7" id="KW-0812">Transmembrane</keyword>
<dbReference type="Gene3D" id="1.10.3720.10">
    <property type="entry name" value="MetI-like"/>
    <property type="match status" value="1"/>
</dbReference>
<accession>A0A850EQQ4</accession>
<evidence type="ECO:0000256" key="8">
    <source>
        <dbReference type="SAM" id="MobiDB-lite"/>
    </source>
</evidence>
<sequence length="296" mass="32982">MTNSLSPAAPLPSTKPHKEERRKVSGGKILMMAFLILIALFQLFPLIWLVDYSLLKSGEFFGSSFLKWPSPPEWQNYVNAFTYGRVPRYFANSLIITVITVMLSALVSLMMGYAFTRMKWKLSGVVLSLIMMGMIIPIHATLLPNFILFNKLGMLNNMYTLILPYSAIVIPMSVLIMTGFLETIPRAIEESAVIDGASIYGVIFKIIFPITKPALATVCVLNFISTWNEFIMANTFLTSEDLKTIPFSIMKFAGEYSSNYGAQFAVMTIIAIPTILIYLLFTEQMTKGITAGAVKG</sequence>
<feature type="transmembrane region" description="Helical" evidence="7">
    <location>
        <begin position="202"/>
        <end position="224"/>
    </location>
</feature>
<evidence type="ECO:0000256" key="7">
    <source>
        <dbReference type="RuleBase" id="RU363032"/>
    </source>
</evidence>
<gene>
    <name evidence="10" type="ORF">HPT30_08440</name>
</gene>
<comment type="caution">
    <text evidence="10">The sequence shown here is derived from an EMBL/GenBank/DDBJ whole genome shotgun (WGS) entry which is preliminary data.</text>
</comment>
<name>A0A850EQQ4_9BACL</name>
<evidence type="ECO:0000256" key="1">
    <source>
        <dbReference type="ARBA" id="ARBA00004651"/>
    </source>
</evidence>
<keyword evidence="5 7" id="KW-1133">Transmembrane helix</keyword>
<dbReference type="PANTHER" id="PTHR43744:SF12">
    <property type="entry name" value="ABC TRANSPORTER PERMEASE PROTEIN MG189-RELATED"/>
    <property type="match status" value="1"/>
</dbReference>
<evidence type="ECO:0000256" key="4">
    <source>
        <dbReference type="ARBA" id="ARBA00022692"/>
    </source>
</evidence>